<organism evidence="1 2">
    <name type="scientific">Dermatophagoides pteronyssinus</name>
    <name type="common">European house dust mite</name>
    <dbReference type="NCBI Taxonomy" id="6956"/>
    <lineage>
        <taxon>Eukaryota</taxon>
        <taxon>Metazoa</taxon>
        <taxon>Ecdysozoa</taxon>
        <taxon>Arthropoda</taxon>
        <taxon>Chelicerata</taxon>
        <taxon>Arachnida</taxon>
        <taxon>Acari</taxon>
        <taxon>Acariformes</taxon>
        <taxon>Sarcoptiformes</taxon>
        <taxon>Astigmata</taxon>
        <taxon>Psoroptidia</taxon>
        <taxon>Analgoidea</taxon>
        <taxon>Pyroglyphidae</taxon>
        <taxon>Dermatophagoidinae</taxon>
        <taxon>Dermatophagoides</taxon>
    </lineage>
</organism>
<comment type="caution">
    <text evidence="1">The sequence shown here is derived from an EMBL/GenBank/DDBJ whole genome shotgun (WGS) entry which is preliminary data.</text>
</comment>
<reference evidence="1 2" key="1">
    <citation type="journal article" date="2018" name="J. Allergy Clin. Immunol.">
        <title>High-quality assembly of Dermatophagoides pteronyssinus genome and transcriptome reveals a wide range of novel allergens.</title>
        <authorList>
            <person name="Liu X.Y."/>
            <person name="Yang K.Y."/>
            <person name="Wang M.Q."/>
            <person name="Kwok J.S."/>
            <person name="Zeng X."/>
            <person name="Yang Z."/>
            <person name="Xiao X.J."/>
            <person name="Lau C.P."/>
            <person name="Li Y."/>
            <person name="Huang Z.M."/>
            <person name="Ba J.G."/>
            <person name="Yim A.K."/>
            <person name="Ouyang C.Y."/>
            <person name="Ngai S.M."/>
            <person name="Chan T.F."/>
            <person name="Leung E.L."/>
            <person name="Liu L."/>
            <person name="Liu Z.G."/>
            <person name="Tsui S.K."/>
        </authorList>
    </citation>
    <scope>NUCLEOTIDE SEQUENCE [LARGE SCALE GENOMIC DNA]</scope>
    <source>
        <strain evidence="1">Derp</strain>
    </source>
</reference>
<evidence type="ECO:0000313" key="1">
    <source>
        <dbReference type="EMBL" id="KAH9414505.1"/>
    </source>
</evidence>
<dbReference type="InterPro" id="IPR038324">
    <property type="entry name" value="Rpb4/RPC9_sf"/>
</dbReference>
<sequence length="441" mass="52045">MDNHQLDSGSSTNQFESISLIPNYRALQIIQEQSMKIDKILSTSTTSDQILRNIAKESTFGQFRNSLKDVGNHIKLNSLDAVKNLNLERSKSLANELKQNFSLTSNEIVMLMNEMPNDLSFIELIIDGCDDQRSTNDECVILNKNSLSYSITFSATISARMLYNNETFQQSKQTDIINNVGDLCKNPSKYQLDSCPIEANHILRIQKTITYMNRFSLNYPLILEDKYYSSNDPNRLMACSRIRLQYYDSRYTTTTTYRPTTDRHHDDDDDKYREWLEILTRVLRQSEELANKTETKLRQHYPNHQNLTNNNPIIQTLETQLIQLRIDITGIWLEIRNRILRADENMREFRLFVERSSQTLWKYGEQLRLTVDILDEFGWNYHNDTNKWITKQISPLLEQLLQRLRSMYGYLEQHHSQGDEQTRIEEFIEIINQYSDYINEH</sequence>
<dbReference type="EMBL" id="NJHN03000107">
    <property type="protein sequence ID" value="KAH9414505.1"/>
    <property type="molecule type" value="Genomic_DNA"/>
</dbReference>
<reference evidence="1 2" key="2">
    <citation type="journal article" date="2022" name="Mol. Biol. Evol.">
        <title>Comparative Genomics Reveals Insights into the Divergent Evolution of Astigmatic Mites and Household Pest Adaptations.</title>
        <authorList>
            <person name="Xiong Q."/>
            <person name="Wan A.T."/>
            <person name="Liu X."/>
            <person name="Fung C.S."/>
            <person name="Xiao X."/>
            <person name="Malainual N."/>
            <person name="Hou J."/>
            <person name="Wang L."/>
            <person name="Wang M."/>
            <person name="Yang K.Y."/>
            <person name="Cui Y."/>
            <person name="Leung E.L."/>
            <person name="Nong W."/>
            <person name="Shin S.K."/>
            <person name="Au S.W."/>
            <person name="Jeong K.Y."/>
            <person name="Chew F.T."/>
            <person name="Hui J.H."/>
            <person name="Leung T.F."/>
            <person name="Tungtrongchitr A."/>
            <person name="Zhong N."/>
            <person name="Liu Z."/>
            <person name="Tsui S.K."/>
        </authorList>
    </citation>
    <scope>NUCLEOTIDE SEQUENCE [LARGE SCALE GENOMIC DNA]</scope>
    <source>
        <strain evidence="1">Derp</strain>
    </source>
</reference>
<name>A0ABQ8IW07_DERPT</name>
<gene>
    <name evidence="1" type="ORF">DERP_008700</name>
</gene>
<feature type="non-terminal residue" evidence="1">
    <location>
        <position position="441"/>
    </location>
</feature>
<keyword evidence="2" id="KW-1185">Reference proteome</keyword>
<dbReference type="Gene3D" id="1.20.1250.40">
    <property type="match status" value="1"/>
</dbReference>
<proteinExistence type="predicted"/>
<dbReference type="Proteomes" id="UP000887458">
    <property type="component" value="Unassembled WGS sequence"/>
</dbReference>
<protein>
    <submittedName>
        <fullName evidence="1">Uncharacterized protein</fullName>
    </submittedName>
</protein>
<evidence type="ECO:0000313" key="2">
    <source>
        <dbReference type="Proteomes" id="UP000887458"/>
    </source>
</evidence>
<accession>A0ABQ8IW07</accession>